<dbReference type="Pfam" id="PF03478">
    <property type="entry name" value="Beta-prop_KIB1-4"/>
    <property type="match status" value="1"/>
</dbReference>
<evidence type="ECO:0000313" key="3">
    <source>
        <dbReference type="EnsemblPlants" id="QL05p003451:mrna"/>
    </source>
</evidence>
<dbReference type="EnsemblPlants" id="QL05p003451:mrna">
    <property type="protein sequence ID" value="QL05p003451:mrna"/>
    <property type="gene ID" value="QL05p003451"/>
</dbReference>
<feature type="compositionally biased region" description="Acidic residues" evidence="1">
    <location>
        <begin position="167"/>
        <end position="190"/>
    </location>
</feature>
<keyword evidence="4" id="KW-1185">Reference proteome</keyword>
<reference evidence="3" key="2">
    <citation type="submission" date="2021-01" db="UniProtKB">
        <authorList>
            <consortium name="EnsemblPlants"/>
        </authorList>
    </citation>
    <scope>IDENTIFICATION</scope>
</reference>
<sequence>MQHSLLNSPEKFPLPPSCPWLMLAEQNEQSDNSNNEQNETRLCGMFLKKAVLSKSPWNCGCNCNCDCILMVIYGEHQQLASTRPGYKAWMDIESSQRSFADISSYKGKFYAVDHHGGLAVCHIDDNKKPRAKVFVPSLERISTYIHPNAYPKVNMSPLSPTTYSENESSDEDSEVDVEDEDPMDESDDTGFNENENLYVTIGFKVKRLKRCTQ</sequence>
<accession>A0A7N2LMF9</accession>
<proteinExistence type="predicted"/>
<dbReference type="PANTHER" id="PTHR44259:SF114">
    <property type="entry name" value="OS06G0707300 PROTEIN"/>
    <property type="match status" value="1"/>
</dbReference>
<evidence type="ECO:0000259" key="2">
    <source>
        <dbReference type="Pfam" id="PF03478"/>
    </source>
</evidence>
<dbReference type="Gramene" id="QL05p003451:mrna">
    <property type="protein sequence ID" value="QL05p003451:mrna"/>
    <property type="gene ID" value="QL05p003451"/>
</dbReference>
<dbReference type="AlphaFoldDB" id="A0A7N2LMF9"/>
<reference evidence="3 4" key="1">
    <citation type="journal article" date="2016" name="G3 (Bethesda)">
        <title>First Draft Assembly and Annotation of the Genome of a California Endemic Oak Quercus lobata Nee (Fagaceae).</title>
        <authorList>
            <person name="Sork V.L."/>
            <person name="Fitz-Gibbon S.T."/>
            <person name="Puiu D."/>
            <person name="Crepeau M."/>
            <person name="Gugger P.F."/>
            <person name="Sherman R."/>
            <person name="Stevens K."/>
            <person name="Langley C.H."/>
            <person name="Pellegrini M."/>
            <person name="Salzberg S.L."/>
        </authorList>
    </citation>
    <scope>NUCLEOTIDE SEQUENCE [LARGE SCALE GENOMIC DNA]</scope>
    <source>
        <strain evidence="3 4">cv. SW786</strain>
    </source>
</reference>
<dbReference type="InParanoid" id="A0A7N2LMF9"/>
<dbReference type="EMBL" id="LRBV02000005">
    <property type="status" value="NOT_ANNOTATED_CDS"/>
    <property type="molecule type" value="Genomic_DNA"/>
</dbReference>
<evidence type="ECO:0000313" key="4">
    <source>
        <dbReference type="Proteomes" id="UP000594261"/>
    </source>
</evidence>
<organism evidence="3 4">
    <name type="scientific">Quercus lobata</name>
    <name type="common">Valley oak</name>
    <dbReference type="NCBI Taxonomy" id="97700"/>
    <lineage>
        <taxon>Eukaryota</taxon>
        <taxon>Viridiplantae</taxon>
        <taxon>Streptophyta</taxon>
        <taxon>Embryophyta</taxon>
        <taxon>Tracheophyta</taxon>
        <taxon>Spermatophyta</taxon>
        <taxon>Magnoliopsida</taxon>
        <taxon>eudicotyledons</taxon>
        <taxon>Gunneridae</taxon>
        <taxon>Pentapetalae</taxon>
        <taxon>rosids</taxon>
        <taxon>fabids</taxon>
        <taxon>Fagales</taxon>
        <taxon>Fagaceae</taxon>
        <taxon>Quercus</taxon>
    </lineage>
</organism>
<evidence type="ECO:0000256" key="1">
    <source>
        <dbReference type="SAM" id="MobiDB-lite"/>
    </source>
</evidence>
<dbReference type="PANTHER" id="PTHR44259">
    <property type="entry name" value="OS07G0183000 PROTEIN-RELATED"/>
    <property type="match status" value="1"/>
</dbReference>
<protein>
    <recommendedName>
        <fullName evidence="2">KIB1-4 beta-propeller domain-containing protein</fullName>
    </recommendedName>
</protein>
<dbReference type="InterPro" id="IPR005174">
    <property type="entry name" value="KIB1-4_b-propeller"/>
</dbReference>
<feature type="domain" description="KIB1-4 beta-propeller" evidence="2">
    <location>
        <begin position="8"/>
        <end position="139"/>
    </location>
</feature>
<dbReference type="Proteomes" id="UP000594261">
    <property type="component" value="Chromosome 5"/>
</dbReference>
<name>A0A7N2LMF9_QUELO</name>
<feature type="region of interest" description="Disordered" evidence="1">
    <location>
        <begin position="155"/>
        <end position="193"/>
    </location>
</feature>
<dbReference type="InterPro" id="IPR050942">
    <property type="entry name" value="F-box_BR-signaling"/>
</dbReference>